<dbReference type="PRINTS" id="PR00080">
    <property type="entry name" value="SDRFAMILY"/>
</dbReference>
<organism evidence="5 6">
    <name type="scientific">Aspergillus ellipticus CBS 707.79</name>
    <dbReference type="NCBI Taxonomy" id="1448320"/>
    <lineage>
        <taxon>Eukaryota</taxon>
        <taxon>Fungi</taxon>
        <taxon>Dikarya</taxon>
        <taxon>Ascomycota</taxon>
        <taxon>Pezizomycotina</taxon>
        <taxon>Eurotiomycetes</taxon>
        <taxon>Eurotiomycetidae</taxon>
        <taxon>Eurotiales</taxon>
        <taxon>Aspergillaceae</taxon>
        <taxon>Aspergillus</taxon>
        <taxon>Aspergillus subgen. Circumdati</taxon>
    </lineage>
</organism>
<sequence>MPTFDATATSEQVIETFAPQIKGKAFLITGAGQPSIGSQMATSLAQAGPAHIVIASRTLSRIYPVVYEIQAIDPTINVSTIQVDLTDHASIRRAASDILSITPKIDVLINSAGVMAIKEYTLDKNGIELQLSANHIGHFLLTNLLVPALEAASGRVINLTSSAFRITHFRFDDWNFSNGKTYDLWTGYGQSKVANILFAWGLTQRLRGRGIVAAAVHPGYNFDTRLGTHLTMDDYAEIPAIRMRNLDKEFVFEEPRSKTFAQIAATPLIAALDPGLKGKAPAFYQNSVVMEADEYARDLGSVERLWTLSEELVGQEFRY</sequence>
<evidence type="ECO:0000313" key="5">
    <source>
        <dbReference type="EMBL" id="PYH90329.1"/>
    </source>
</evidence>
<dbReference type="Gene3D" id="3.40.50.720">
    <property type="entry name" value="NAD(P)-binding Rossmann-like Domain"/>
    <property type="match status" value="1"/>
</dbReference>
<keyword evidence="3" id="KW-0560">Oxidoreductase</keyword>
<dbReference type="Proteomes" id="UP000247810">
    <property type="component" value="Unassembled WGS sequence"/>
</dbReference>
<dbReference type="Pfam" id="PF00106">
    <property type="entry name" value="adh_short"/>
    <property type="match status" value="1"/>
</dbReference>
<dbReference type="EMBL" id="KZ825987">
    <property type="protein sequence ID" value="PYH90329.1"/>
    <property type="molecule type" value="Genomic_DNA"/>
</dbReference>
<dbReference type="AlphaFoldDB" id="A0A319D005"/>
<dbReference type="InterPro" id="IPR002347">
    <property type="entry name" value="SDR_fam"/>
</dbReference>
<reference evidence="5 6" key="1">
    <citation type="submission" date="2018-02" db="EMBL/GenBank/DDBJ databases">
        <title>The genomes of Aspergillus section Nigri reveals drivers in fungal speciation.</title>
        <authorList>
            <consortium name="DOE Joint Genome Institute"/>
            <person name="Vesth T.C."/>
            <person name="Nybo J."/>
            <person name="Theobald S."/>
            <person name="Brandl J."/>
            <person name="Frisvad J.C."/>
            <person name="Nielsen K.F."/>
            <person name="Lyhne E.K."/>
            <person name="Kogle M.E."/>
            <person name="Kuo A."/>
            <person name="Riley R."/>
            <person name="Clum A."/>
            <person name="Nolan M."/>
            <person name="Lipzen A."/>
            <person name="Salamov A."/>
            <person name="Henrissat B."/>
            <person name="Wiebenga A."/>
            <person name="De vries R.P."/>
            <person name="Grigoriev I.V."/>
            <person name="Mortensen U.H."/>
            <person name="Andersen M.R."/>
            <person name="Baker S.E."/>
        </authorList>
    </citation>
    <scope>NUCLEOTIDE SEQUENCE [LARGE SCALE GENOMIC DNA]</scope>
    <source>
        <strain evidence="5 6">CBS 707.79</strain>
    </source>
</reference>
<dbReference type="PANTHER" id="PTHR24320:SF283">
    <property type="entry name" value="RETINOL DEHYDROGENASE 11"/>
    <property type="match status" value="1"/>
</dbReference>
<dbReference type="PANTHER" id="PTHR24320">
    <property type="entry name" value="RETINOL DEHYDROGENASE"/>
    <property type="match status" value="1"/>
</dbReference>
<keyword evidence="6" id="KW-1185">Reference proteome</keyword>
<proteinExistence type="inferred from homology"/>
<evidence type="ECO:0000313" key="6">
    <source>
        <dbReference type="Proteomes" id="UP000247810"/>
    </source>
</evidence>
<dbReference type="STRING" id="1448320.A0A319D005"/>
<evidence type="ECO:0000256" key="1">
    <source>
        <dbReference type="ARBA" id="ARBA00006484"/>
    </source>
</evidence>
<dbReference type="GO" id="GO:0016491">
    <property type="term" value="F:oxidoreductase activity"/>
    <property type="evidence" value="ECO:0007669"/>
    <property type="project" value="UniProtKB-KW"/>
</dbReference>
<evidence type="ECO:0000256" key="4">
    <source>
        <dbReference type="RuleBase" id="RU000363"/>
    </source>
</evidence>
<name>A0A319D005_9EURO</name>
<accession>A0A319D005</accession>
<comment type="similarity">
    <text evidence="1 4">Belongs to the short-chain dehydrogenases/reductases (SDR) family.</text>
</comment>
<keyword evidence="2" id="KW-0521">NADP</keyword>
<dbReference type="VEuPathDB" id="FungiDB:BO71DRAFT_462845"/>
<evidence type="ECO:0000256" key="2">
    <source>
        <dbReference type="ARBA" id="ARBA00022857"/>
    </source>
</evidence>
<dbReference type="OrthoDB" id="191139at2759"/>
<dbReference type="InterPro" id="IPR036291">
    <property type="entry name" value="NAD(P)-bd_dom_sf"/>
</dbReference>
<evidence type="ECO:0000256" key="3">
    <source>
        <dbReference type="ARBA" id="ARBA00023002"/>
    </source>
</evidence>
<dbReference type="SUPFAM" id="SSF51735">
    <property type="entry name" value="NAD(P)-binding Rossmann-fold domains"/>
    <property type="match status" value="1"/>
</dbReference>
<protein>
    <submittedName>
        <fullName evidence="5">Short-chain dehydrogenase</fullName>
    </submittedName>
</protein>
<gene>
    <name evidence="5" type="ORF">BO71DRAFT_462845</name>
</gene>